<keyword evidence="3" id="KW-0812">Transmembrane</keyword>
<organism evidence="5 6">
    <name type="scientific">Mycena metata</name>
    <dbReference type="NCBI Taxonomy" id="1033252"/>
    <lineage>
        <taxon>Eukaryota</taxon>
        <taxon>Fungi</taxon>
        <taxon>Dikarya</taxon>
        <taxon>Basidiomycota</taxon>
        <taxon>Agaricomycotina</taxon>
        <taxon>Agaricomycetes</taxon>
        <taxon>Agaricomycetidae</taxon>
        <taxon>Agaricales</taxon>
        <taxon>Marasmiineae</taxon>
        <taxon>Mycenaceae</taxon>
        <taxon>Mycena</taxon>
    </lineage>
</organism>
<dbReference type="Gene3D" id="2.60.120.200">
    <property type="match status" value="1"/>
</dbReference>
<dbReference type="EMBL" id="JARKIB010000020">
    <property type="protein sequence ID" value="KAJ7768333.1"/>
    <property type="molecule type" value="Genomic_DNA"/>
</dbReference>
<sequence length="498" mass="53961">MLSPSQTALNAAYQAGQASAAASVHDLGGAPAPPFAGGQFSTLPRTGSHTSFRAPFLSPASRPGSSLWSPPSYSGLNGYGSGLGGSPEGGSTTGFALPAPPAPAPSTRLPGKLTKEEKPWLQRAAPRARASWWLTFACMLIGVAGAAALCYFGITGVDMFKDSELCSVLDDEFNTLDLDNTWTREVQLGGFGNAEFQIASNFDNNSYAQNGELYIMPTLTSAWLGESTVQSGTVTLDPCTESETNKTACTASGNGGGTIINPVMSARLSTQNHFSMTYGRVEVRAKLPRGDWLWPAIWMLPVNGTWPLDGEIDIMEARGNSPSYAAQGSNFVRATVQYGPIASVVARLYGWYGLKRTSFDKGFHTYGMEWDEKWMRFYVDTRVHTVLDISLKNQKSSFWNRAAFPATAQNGSSVVPLQNPYTNINSPFDKPFYLIIDLAVGGTSGWFPDKVGNKPWFDGSLSAMSDFYKAKDSWFSTWPQNPADGAFRIDSVKMWKKC</sequence>
<evidence type="ECO:0000256" key="3">
    <source>
        <dbReference type="SAM" id="Phobius"/>
    </source>
</evidence>
<feature type="compositionally biased region" description="Gly residues" evidence="2">
    <location>
        <begin position="79"/>
        <end position="92"/>
    </location>
</feature>
<dbReference type="InterPro" id="IPR013320">
    <property type="entry name" value="ConA-like_dom_sf"/>
</dbReference>
<reference evidence="5" key="1">
    <citation type="submission" date="2023-03" db="EMBL/GenBank/DDBJ databases">
        <title>Massive genome expansion in bonnet fungi (Mycena s.s.) driven by repeated elements and novel gene families across ecological guilds.</title>
        <authorList>
            <consortium name="Lawrence Berkeley National Laboratory"/>
            <person name="Harder C.B."/>
            <person name="Miyauchi S."/>
            <person name="Viragh M."/>
            <person name="Kuo A."/>
            <person name="Thoen E."/>
            <person name="Andreopoulos B."/>
            <person name="Lu D."/>
            <person name="Skrede I."/>
            <person name="Drula E."/>
            <person name="Henrissat B."/>
            <person name="Morin E."/>
            <person name="Kohler A."/>
            <person name="Barry K."/>
            <person name="LaButti K."/>
            <person name="Morin E."/>
            <person name="Salamov A."/>
            <person name="Lipzen A."/>
            <person name="Mereny Z."/>
            <person name="Hegedus B."/>
            <person name="Baldrian P."/>
            <person name="Stursova M."/>
            <person name="Weitz H."/>
            <person name="Taylor A."/>
            <person name="Grigoriev I.V."/>
            <person name="Nagy L.G."/>
            <person name="Martin F."/>
            <person name="Kauserud H."/>
        </authorList>
    </citation>
    <scope>NUCLEOTIDE SEQUENCE</scope>
    <source>
        <strain evidence="5">CBHHK182m</strain>
    </source>
</reference>
<dbReference type="GO" id="GO:0005975">
    <property type="term" value="P:carbohydrate metabolic process"/>
    <property type="evidence" value="ECO:0007669"/>
    <property type="project" value="InterPro"/>
</dbReference>
<protein>
    <submittedName>
        <fullName evidence="5">Glycoside hydrolase family 16 protein</fullName>
    </submittedName>
</protein>
<accession>A0AAD7JN06</accession>
<dbReference type="PANTHER" id="PTHR10963:SF55">
    <property type="entry name" value="GLYCOSIDE HYDROLASE FAMILY 16 PROTEIN"/>
    <property type="match status" value="1"/>
</dbReference>
<dbReference type="InterPro" id="IPR050546">
    <property type="entry name" value="Glycosyl_Hydrlase_16"/>
</dbReference>
<keyword evidence="3" id="KW-0472">Membrane</keyword>
<dbReference type="PANTHER" id="PTHR10963">
    <property type="entry name" value="GLYCOSYL HYDROLASE-RELATED"/>
    <property type="match status" value="1"/>
</dbReference>
<dbReference type="SUPFAM" id="SSF49899">
    <property type="entry name" value="Concanavalin A-like lectins/glucanases"/>
    <property type="match status" value="1"/>
</dbReference>
<comment type="caution">
    <text evidence="5">The sequence shown here is derived from an EMBL/GenBank/DDBJ whole genome shotgun (WGS) entry which is preliminary data.</text>
</comment>
<evidence type="ECO:0000313" key="6">
    <source>
        <dbReference type="Proteomes" id="UP001215598"/>
    </source>
</evidence>
<proteinExistence type="inferred from homology"/>
<comment type="similarity">
    <text evidence="1">Belongs to the glycosyl hydrolase 16 family.</text>
</comment>
<dbReference type="InterPro" id="IPR000757">
    <property type="entry name" value="Beta-glucanase-like"/>
</dbReference>
<evidence type="ECO:0000259" key="4">
    <source>
        <dbReference type="PROSITE" id="PS51762"/>
    </source>
</evidence>
<gene>
    <name evidence="5" type="ORF">B0H16DRAFT_1308286</name>
</gene>
<dbReference type="PROSITE" id="PS51762">
    <property type="entry name" value="GH16_2"/>
    <property type="match status" value="1"/>
</dbReference>
<keyword evidence="5" id="KW-0378">Hydrolase</keyword>
<dbReference type="Pfam" id="PF00722">
    <property type="entry name" value="Glyco_hydro_16"/>
    <property type="match status" value="1"/>
</dbReference>
<feature type="region of interest" description="Disordered" evidence="2">
    <location>
        <begin position="79"/>
        <end position="110"/>
    </location>
</feature>
<name>A0AAD7JN06_9AGAR</name>
<evidence type="ECO:0000256" key="2">
    <source>
        <dbReference type="SAM" id="MobiDB-lite"/>
    </source>
</evidence>
<feature type="domain" description="GH16" evidence="4">
    <location>
        <begin position="171"/>
        <end position="498"/>
    </location>
</feature>
<keyword evidence="6" id="KW-1185">Reference proteome</keyword>
<keyword evidence="3" id="KW-1133">Transmembrane helix</keyword>
<evidence type="ECO:0000313" key="5">
    <source>
        <dbReference type="EMBL" id="KAJ7768333.1"/>
    </source>
</evidence>
<dbReference type="Proteomes" id="UP001215598">
    <property type="component" value="Unassembled WGS sequence"/>
</dbReference>
<dbReference type="AlphaFoldDB" id="A0AAD7JN06"/>
<evidence type="ECO:0000256" key="1">
    <source>
        <dbReference type="ARBA" id="ARBA00006865"/>
    </source>
</evidence>
<feature type="transmembrane region" description="Helical" evidence="3">
    <location>
        <begin position="132"/>
        <end position="154"/>
    </location>
</feature>
<dbReference type="GO" id="GO:0004553">
    <property type="term" value="F:hydrolase activity, hydrolyzing O-glycosyl compounds"/>
    <property type="evidence" value="ECO:0007669"/>
    <property type="project" value="InterPro"/>
</dbReference>